<dbReference type="InterPro" id="IPR012677">
    <property type="entry name" value="Nucleotide-bd_a/b_plait_sf"/>
</dbReference>
<dbReference type="Proteomes" id="UP001415857">
    <property type="component" value="Unassembled WGS sequence"/>
</dbReference>
<keyword evidence="1" id="KW-0694">RNA-binding</keyword>
<accession>A0AAP0WT58</accession>
<dbReference type="Pfam" id="PF00076">
    <property type="entry name" value="RRM_1"/>
    <property type="match status" value="1"/>
</dbReference>
<organism evidence="3 4">
    <name type="scientific">Liquidambar formosana</name>
    <name type="common">Formosan gum</name>
    <dbReference type="NCBI Taxonomy" id="63359"/>
    <lineage>
        <taxon>Eukaryota</taxon>
        <taxon>Viridiplantae</taxon>
        <taxon>Streptophyta</taxon>
        <taxon>Embryophyta</taxon>
        <taxon>Tracheophyta</taxon>
        <taxon>Spermatophyta</taxon>
        <taxon>Magnoliopsida</taxon>
        <taxon>eudicotyledons</taxon>
        <taxon>Gunneridae</taxon>
        <taxon>Pentapetalae</taxon>
        <taxon>Saxifragales</taxon>
        <taxon>Altingiaceae</taxon>
        <taxon>Liquidambar</taxon>
    </lineage>
</organism>
<dbReference type="AlphaFoldDB" id="A0AAP0WT58"/>
<gene>
    <name evidence="3" type="ORF">L1049_006067</name>
</gene>
<dbReference type="SMART" id="SM00360">
    <property type="entry name" value="RRM"/>
    <property type="match status" value="1"/>
</dbReference>
<dbReference type="Gene3D" id="3.30.70.330">
    <property type="match status" value="1"/>
</dbReference>
<dbReference type="InterPro" id="IPR000504">
    <property type="entry name" value="RRM_dom"/>
</dbReference>
<evidence type="ECO:0000259" key="2">
    <source>
        <dbReference type="PROSITE" id="PS50102"/>
    </source>
</evidence>
<reference evidence="3 4" key="1">
    <citation type="journal article" date="2024" name="Plant J.">
        <title>Genome sequences and population genomics reveal climatic adaptation and genomic divergence between two closely related sweetgum species.</title>
        <authorList>
            <person name="Xu W.Q."/>
            <person name="Ren C.Q."/>
            <person name="Zhang X.Y."/>
            <person name="Comes H.P."/>
            <person name="Liu X.H."/>
            <person name="Li Y.G."/>
            <person name="Kettle C.J."/>
            <person name="Jalonen R."/>
            <person name="Gaisberger H."/>
            <person name="Ma Y.Z."/>
            <person name="Qiu Y.X."/>
        </authorList>
    </citation>
    <scope>NUCLEOTIDE SEQUENCE [LARGE SCALE GENOMIC DNA]</scope>
    <source>
        <strain evidence="3">Hangzhou</strain>
    </source>
</reference>
<sequence>MGMINLTVQVLDLSPRVTSADLNMFFSYCGTVDTIQLQRNQDRSQLAFVTFKQPYAFQTALLLNGAIIVDHPVRILALQDSEVPPILQNMNNETQNHEKQGLIPATQAKASKGVEMLNQTKDEKKENCEPSEQGRALVNHTRSVICSAERTAGRVRNAIVSNECISNSALWLSGVLHKASKLASGVGTKNRDNRNCWK</sequence>
<feature type="domain" description="RRM" evidence="2">
    <location>
        <begin position="6"/>
        <end position="80"/>
    </location>
</feature>
<protein>
    <recommendedName>
        <fullName evidence="2">RRM domain-containing protein</fullName>
    </recommendedName>
</protein>
<keyword evidence="4" id="KW-1185">Reference proteome</keyword>
<evidence type="ECO:0000313" key="4">
    <source>
        <dbReference type="Proteomes" id="UP001415857"/>
    </source>
</evidence>
<evidence type="ECO:0000313" key="3">
    <source>
        <dbReference type="EMBL" id="KAK9276533.1"/>
    </source>
</evidence>
<dbReference type="EMBL" id="JBBPBK010000010">
    <property type="protein sequence ID" value="KAK9276533.1"/>
    <property type="molecule type" value="Genomic_DNA"/>
</dbReference>
<comment type="caution">
    <text evidence="3">The sequence shown here is derived from an EMBL/GenBank/DDBJ whole genome shotgun (WGS) entry which is preliminary data.</text>
</comment>
<dbReference type="PANTHER" id="PTHR32343:SF44">
    <property type="entry name" value="PROTEIN VIP1-LIKE"/>
    <property type="match status" value="1"/>
</dbReference>
<dbReference type="PROSITE" id="PS50102">
    <property type="entry name" value="RRM"/>
    <property type="match status" value="1"/>
</dbReference>
<dbReference type="GO" id="GO:0003723">
    <property type="term" value="F:RNA binding"/>
    <property type="evidence" value="ECO:0007669"/>
    <property type="project" value="UniProtKB-UniRule"/>
</dbReference>
<dbReference type="PANTHER" id="PTHR32343">
    <property type="entry name" value="SERINE/ARGININE-RICH SPLICING FACTOR"/>
    <property type="match status" value="1"/>
</dbReference>
<proteinExistence type="predicted"/>
<dbReference type="InterPro" id="IPR035979">
    <property type="entry name" value="RBD_domain_sf"/>
</dbReference>
<name>A0AAP0WT58_LIQFO</name>
<dbReference type="SUPFAM" id="SSF54928">
    <property type="entry name" value="RNA-binding domain, RBD"/>
    <property type="match status" value="1"/>
</dbReference>
<evidence type="ECO:0000256" key="1">
    <source>
        <dbReference type="PROSITE-ProRule" id="PRU00176"/>
    </source>
</evidence>